<evidence type="ECO:0000256" key="6">
    <source>
        <dbReference type="SAM" id="Phobius"/>
    </source>
</evidence>
<evidence type="ECO:0000259" key="7">
    <source>
        <dbReference type="Pfam" id="PF00892"/>
    </source>
</evidence>
<evidence type="ECO:0000256" key="4">
    <source>
        <dbReference type="ARBA" id="ARBA00022989"/>
    </source>
</evidence>
<comment type="similarity">
    <text evidence="2">Belongs to the drug/metabolite transporter (DMT) superfamily. 10 TMS drug/metabolite exporter (DME) (TC 2.A.7.3) family.</text>
</comment>
<dbReference type="SUPFAM" id="SSF103481">
    <property type="entry name" value="Multidrug resistance efflux transporter EmrE"/>
    <property type="match status" value="2"/>
</dbReference>
<evidence type="ECO:0000256" key="2">
    <source>
        <dbReference type="ARBA" id="ARBA00009853"/>
    </source>
</evidence>
<feature type="transmembrane region" description="Helical" evidence="6">
    <location>
        <begin position="127"/>
        <end position="143"/>
    </location>
</feature>
<keyword evidence="4 6" id="KW-1133">Transmembrane helix</keyword>
<feature type="transmembrane region" description="Helical" evidence="6">
    <location>
        <begin position="242"/>
        <end position="259"/>
    </location>
</feature>
<evidence type="ECO:0000313" key="8">
    <source>
        <dbReference type="EMBL" id="SMX27008.1"/>
    </source>
</evidence>
<feature type="transmembrane region" description="Helical" evidence="6">
    <location>
        <begin position="75"/>
        <end position="95"/>
    </location>
</feature>
<accession>A0A238J8L5</accession>
<feature type="transmembrane region" description="Helical" evidence="6">
    <location>
        <begin position="149"/>
        <end position="169"/>
    </location>
</feature>
<dbReference type="Pfam" id="PF00892">
    <property type="entry name" value="EamA"/>
    <property type="match status" value="2"/>
</dbReference>
<keyword evidence="3 6" id="KW-0812">Transmembrane</keyword>
<feature type="transmembrane region" description="Helical" evidence="6">
    <location>
        <begin position="7"/>
        <end position="23"/>
    </location>
</feature>
<evidence type="ECO:0000256" key="5">
    <source>
        <dbReference type="ARBA" id="ARBA00023136"/>
    </source>
</evidence>
<comment type="subcellular location">
    <subcellularLocation>
        <location evidence="1">Membrane</location>
        <topology evidence="1">Multi-pass membrane protein</topology>
    </subcellularLocation>
</comment>
<organism evidence="8 9">
    <name type="scientific">Pelagimonas phthalicica</name>
    <dbReference type="NCBI Taxonomy" id="1037362"/>
    <lineage>
        <taxon>Bacteria</taxon>
        <taxon>Pseudomonadati</taxon>
        <taxon>Pseudomonadota</taxon>
        <taxon>Alphaproteobacteria</taxon>
        <taxon>Rhodobacterales</taxon>
        <taxon>Roseobacteraceae</taxon>
        <taxon>Pelagimonas</taxon>
    </lineage>
</organism>
<evidence type="ECO:0000256" key="1">
    <source>
        <dbReference type="ARBA" id="ARBA00004141"/>
    </source>
</evidence>
<feature type="transmembrane region" description="Helical" evidence="6">
    <location>
        <begin position="181"/>
        <end position="204"/>
    </location>
</feature>
<dbReference type="RefSeq" id="WP_099243222.1">
    <property type="nucleotide sequence ID" value="NZ_FXXP01000001.1"/>
</dbReference>
<feature type="domain" description="EamA" evidence="7">
    <location>
        <begin position="8"/>
        <end position="142"/>
    </location>
</feature>
<dbReference type="InterPro" id="IPR000620">
    <property type="entry name" value="EamA_dom"/>
</dbReference>
<dbReference type="InterPro" id="IPR037185">
    <property type="entry name" value="EmrE-like"/>
</dbReference>
<feature type="transmembrane region" description="Helical" evidence="6">
    <location>
        <begin position="265"/>
        <end position="282"/>
    </location>
</feature>
<feature type="domain" description="EamA" evidence="7">
    <location>
        <begin position="156"/>
        <end position="280"/>
    </location>
</feature>
<proteinExistence type="inferred from homology"/>
<dbReference type="EMBL" id="FXXP01000001">
    <property type="protein sequence ID" value="SMX27008.1"/>
    <property type="molecule type" value="Genomic_DNA"/>
</dbReference>
<feature type="transmembrane region" description="Helical" evidence="6">
    <location>
        <begin position="210"/>
        <end position="230"/>
    </location>
</feature>
<keyword evidence="5 6" id="KW-0472">Membrane</keyword>
<protein>
    <submittedName>
        <fullName evidence="8">EamA-like transporter family protein</fullName>
    </submittedName>
</protein>
<name>A0A238J8L5_9RHOB</name>
<dbReference type="AlphaFoldDB" id="A0A238J8L5"/>
<gene>
    <name evidence="8" type="ORF">TRP8649_01110</name>
</gene>
<feature type="transmembrane region" description="Helical" evidence="6">
    <location>
        <begin position="35"/>
        <end position="54"/>
    </location>
</feature>
<dbReference type="PANTHER" id="PTHR22911">
    <property type="entry name" value="ACYL-MALONYL CONDENSING ENZYME-RELATED"/>
    <property type="match status" value="1"/>
</dbReference>
<feature type="transmembrane region" description="Helical" evidence="6">
    <location>
        <begin position="101"/>
        <end position="120"/>
    </location>
</feature>
<evidence type="ECO:0000256" key="3">
    <source>
        <dbReference type="ARBA" id="ARBA00022692"/>
    </source>
</evidence>
<dbReference type="Proteomes" id="UP000225972">
    <property type="component" value="Unassembled WGS sequence"/>
</dbReference>
<reference evidence="9" key="1">
    <citation type="submission" date="2017-05" db="EMBL/GenBank/DDBJ databases">
        <authorList>
            <person name="Rodrigo-Torres L."/>
            <person name="Arahal R. D."/>
            <person name="Lucena T."/>
        </authorList>
    </citation>
    <scope>NUCLEOTIDE SEQUENCE [LARGE SCALE GENOMIC DNA]</scope>
    <source>
        <strain evidence="9">CECT 8649</strain>
    </source>
</reference>
<evidence type="ECO:0000313" key="9">
    <source>
        <dbReference type="Proteomes" id="UP000225972"/>
    </source>
</evidence>
<dbReference type="PANTHER" id="PTHR22911:SF6">
    <property type="entry name" value="SOLUTE CARRIER FAMILY 35 MEMBER G1"/>
    <property type="match status" value="1"/>
</dbReference>
<keyword evidence="9" id="KW-1185">Reference proteome</keyword>
<sequence>MTQQNSALGIWLMILTMFIFAVQDGISRHLASEYNAWMVVMIRFWFFGAFAAVLMSRQPGGLKAALRPNRPWLQAFRGALLALEIVVTVLSFVYLGLVESHAIFVCYPLLIVAFSGPVLGESVGWRRWSAVAIGFVGVLIILRPSGGVFSPYAIIPLVGALMFALYGLLTRLAARTDSAMTAFFWTGLMGAITSTATGIWFWESMAGSDWLWMLFLSCTGIAGHFLLIKCYDLAEASALQPFAYFQLPFASAVGVLTFGETIRSNVVIGAVIIVGAGLFTLWRERRKG</sequence>
<dbReference type="GO" id="GO:0016020">
    <property type="term" value="C:membrane"/>
    <property type="evidence" value="ECO:0007669"/>
    <property type="project" value="UniProtKB-SubCell"/>
</dbReference>
<dbReference type="OrthoDB" id="9807937at2"/>